<evidence type="ECO:0000313" key="2">
    <source>
        <dbReference type="EMBL" id="MBO0351340.1"/>
    </source>
</evidence>
<sequence length="75" mass="8174">MPSAYLTLLTISFGSVWIYLRASGDVPFVLGALTAVVCFIWGFALAPWLVQLFIIGLVLSLDKFYFSKAGRLGGN</sequence>
<evidence type="ECO:0000313" key="3">
    <source>
        <dbReference type="Proteomes" id="UP000664844"/>
    </source>
</evidence>
<feature type="transmembrane region" description="Helical" evidence="1">
    <location>
        <begin position="28"/>
        <end position="61"/>
    </location>
</feature>
<proteinExistence type="predicted"/>
<name>A0ABS3FW73_9CYAN</name>
<evidence type="ECO:0000256" key="1">
    <source>
        <dbReference type="SAM" id="Phobius"/>
    </source>
</evidence>
<accession>A0ABS3FW73</accession>
<protein>
    <submittedName>
        <fullName evidence="2">Uncharacterized protein</fullName>
    </submittedName>
</protein>
<reference evidence="2 3" key="1">
    <citation type="submission" date="2021-03" db="EMBL/GenBank/DDBJ databases">
        <title>Metabolic Capacity of the Antarctic Cyanobacterium Phormidium pseudopriestleyi that Sustains Oxygenic Photosynthesis in the Presence of Hydrogen Sulfide.</title>
        <authorList>
            <person name="Lumian J.E."/>
            <person name="Jungblut A.D."/>
            <person name="Dillon M.L."/>
            <person name="Hawes I."/>
            <person name="Doran P.T."/>
            <person name="Mackey T.J."/>
            <person name="Dick G.J."/>
            <person name="Grettenberger C.L."/>
            <person name="Sumner D.Y."/>
        </authorList>
    </citation>
    <scope>NUCLEOTIDE SEQUENCE [LARGE SCALE GENOMIC DNA]</scope>
    <source>
        <strain evidence="2 3">FRX01</strain>
    </source>
</reference>
<dbReference type="EMBL" id="JAFLQW010000530">
    <property type="protein sequence ID" value="MBO0351340.1"/>
    <property type="molecule type" value="Genomic_DNA"/>
</dbReference>
<gene>
    <name evidence="2" type="ORF">J0895_20120</name>
</gene>
<keyword evidence="1" id="KW-0812">Transmembrane</keyword>
<keyword evidence="3" id="KW-1185">Reference proteome</keyword>
<feature type="transmembrane region" description="Helical" evidence="1">
    <location>
        <begin position="5"/>
        <end position="22"/>
    </location>
</feature>
<keyword evidence="1" id="KW-1133">Transmembrane helix</keyword>
<keyword evidence="1" id="KW-0472">Membrane</keyword>
<organism evidence="2 3">
    <name type="scientific">Phormidium pseudopriestleyi FRX01</name>
    <dbReference type="NCBI Taxonomy" id="1759528"/>
    <lineage>
        <taxon>Bacteria</taxon>
        <taxon>Bacillati</taxon>
        <taxon>Cyanobacteriota</taxon>
        <taxon>Cyanophyceae</taxon>
        <taxon>Oscillatoriophycideae</taxon>
        <taxon>Oscillatoriales</taxon>
        <taxon>Oscillatoriaceae</taxon>
        <taxon>Phormidium</taxon>
    </lineage>
</organism>
<comment type="caution">
    <text evidence="2">The sequence shown here is derived from an EMBL/GenBank/DDBJ whole genome shotgun (WGS) entry which is preliminary data.</text>
</comment>
<dbReference type="Proteomes" id="UP000664844">
    <property type="component" value="Unassembled WGS sequence"/>
</dbReference>
<dbReference type="RefSeq" id="WP_207089783.1">
    <property type="nucleotide sequence ID" value="NZ_JAFLQW010000530.1"/>
</dbReference>